<dbReference type="PANTHER" id="PTHR47676">
    <property type="entry name" value="OS01G0225100 PROTEIN"/>
    <property type="match status" value="1"/>
</dbReference>
<dbReference type="PROSITE" id="PS50828">
    <property type="entry name" value="SMR"/>
    <property type="match status" value="1"/>
</dbReference>
<dbReference type="EMBL" id="JAYMYS010000007">
    <property type="protein sequence ID" value="KAK7387232.1"/>
    <property type="molecule type" value="Genomic_DNA"/>
</dbReference>
<feature type="region of interest" description="Disordered" evidence="1">
    <location>
        <begin position="1"/>
        <end position="36"/>
    </location>
</feature>
<dbReference type="InterPro" id="IPR036063">
    <property type="entry name" value="Smr_dom_sf"/>
</dbReference>
<dbReference type="SMART" id="SM01162">
    <property type="entry name" value="DUF1771"/>
    <property type="match status" value="1"/>
</dbReference>
<dbReference type="Pfam" id="PF08590">
    <property type="entry name" value="DUF1771"/>
    <property type="match status" value="1"/>
</dbReference>
<feature type="region of interest" description="Disordered" evidence="1">
    <location>
        <begin position="88"/>
        <end position="114"/>
    </location>
</feature>
<gene>
    <name evidence="3" type="ORF">VNO78_27863</name>
</gene>
<comment type="caution">
    <text evidence="3">The sequence shown here is derived from an EMBL/GenBank/DDBJ whole genome shotgun (WGS) entry which is preliminary data.</text>
</comment>
<dbReference type="InterPro" id="IPR002625">
    <property type="entry name" value="Smr_dom"/>
</dbReference>
<dbReference type="AlphaFoldDB" id="A0AAN9S1J7"/>
<name>A0AAN9S1J7_PSOTE</name>
<dbReference type="InterPro" id="IPR055319">
    <property type="entry name" value="At5g58720-like"/>
</dbReference>
<dbReference type="Gene3D" id="3.30.1370.110">
    <property type="match status" value="1"/>
</dbReference>
<feature type="compositionally biased region" description="Basic residues" evidence="1">
    <location>
        <begin position="1"/>
        <end position="13"/>
    </location>
</feature>
<dbReference type="InterPro" id="IPR056254">
    <property type="entry name" value="At5g58720/SDE5-like_UBA-like"/>
</dbReference>
<sequence>MKNPRKKKRPKPQKKVEGKKGTEGVIENQNEEERTKKRALEALVEAFSLSSIREASMAYDIAGGDPDRASEILMKGLSDKSEDSFSCFSYGSSSSSSSSSGGSSGGGSSFSGMELGSKEVEQNGREDVVMGRSKGVKQKKKVVASTGTVSTVLGKEYVGRNSRRNKGFSSNDVFDREEAEQFLCSMLGDGCDLNLAIVKDVLCQCGYDIERASNVLLDLAASTTKKPNSDIHPSYRVDNIDDEGFHVVANDNLIDRRSECTSLSSEGYLPDHPWSLGSFGRKYAEVLNSSKADSAISPGCTKSDIPQKVLESLFNIPKSSEHDKDTMNWRIVVKKIQSLGPGFNVSPHVAESQQHTYAKPDEYHVFREDSNQHWDSVKSYYKKAATAYTKGDRAYAAYLSDQGKEKTKLAKKADTRASHDIFVARNKDIENVITIDLHGQHVKQAMRILKLHLLFGSYVPSVQTLRVITGCGSHGVGKSKLKQSVVNLLDREAIEWGEENRGTVLIKLNGWREYSFLNTNSDGDSNDD</sequence>
<organism evidence="3 4">
    <name type="scientific">Psophocarpus tetragonolobus</name>
    <name type="common">Winged bean</name>
    <name type="synonym">Dolichos tetragonolobus</name>
    <dbReference type="NCBI Taxonomy" id="3891"/>
    <lineage>
        <taxon>Eukaryota</taxon>
        <taxon>Viridiplantae</taxon>
        <taxon>Streptophyta</taxon>
        <taxon>Embryophyta</taxon>
        <taxon>Tracheophyta</taxon>
        <taxon>Spermatophyta</taxon>
        <taxon>Magnoliopsida</taxon>
        <taxon>eudicotyledons</taxon>
        <taxon>Gunneridae</taxon>
        <taxon>Pentapetalae</taxon>
        <taxon>rosids</taxon>
        <taxon>fabids</taxon>
        <taxon>Fabales</taxon>
        <taxon>Fabaceae</taxon>
        <taxon>Papilionoideae</taxon>
        <taxon>50 kb inversion clade</taxon>
        <taxon>NPAAA clade</taxon>
        <taxon>indigoferoid/millettioid clade</taxon>
        <taxon>Phaseoleae</taxon>
        <taxon>Psophocarpus</taxon>
    </lineage>
</organism>
<dbReference type="Proteomes" id="UP001386955">
    <property type="component" value="Unassembled WGS sequence"/>
</dbReference>
<evidence type="ECO:0000313" key="4">
    <source>
        <dbReference type="Proteomes" id="UP001386955"/>
    </source>
</evidence>
<protein>
    <recommendedName>
        <fullName evidence="2">Smr domain-containing protein</fullName>
    </recommendedName>
</protein>
<dbReference type="InterPro" id="IPR013899">
    <property type="entry name" value="DUF1771"/>
</dbReference>
<dbReference type="Pfam" id="PF24767">
    <property type="entry name" value="UBA_At5g58720"/>
    <property type="match status" value="1"/>
</dbReference>
<feature type="domain" description="Smr" evidence="2">
    <location>
        <begin position="435"/>
        <end position="509"/>
    </location>
</feature>
<evidence type="ECO:0000259" key="2">
    <source>
        <dbReference type="PROSITE" id="PS50828"/>
    </source>
</evidence>
<dbReference type="SUPFAM" id="SSF160443">
    <property type="entry name" value="SMR domain-like"/>
    <property type="match status" value="1"/>
</dbReference>
<accession>A0AAN9S1J7</accession>
<evidence type="ECO:0000256" key="1">
    <source>
        <dbReference type="SAM" id="MobiDB-lite"/>
    </source>
</evidence>
<proteinExistence type="predicted"/>
<dbReference type="PANTHER" id="PTHR47676:SF1">
    <property type="entry name" value="SMR DOMAIN-CONTAINING PROTEIN"/>
    <property type="match status" value="1"/>
</dbReference>
<keyword evidence="4" id="KW-1185">Reference proteome</keyword>
<dbReference type="SMART" id="SM00463">
    <property type="entry name" value="SMR"/>
    <property type="match status" value="1"/>
</dbReference>
<feature type="compositionally biased region" description="Low complexity" evidence="1">
    <location>
        <begin position="88"/>
        <end position="101"/>
    </location>
</feature>
<evidence type="ECO:0000313" key="3">
    <source>
        <dbReference type="EMBL" id="KAK7387232.1"/>
    </source>
</evidence>
<reference evidence="3 4" key="1">
    <citation type="submission" date="2024-01" db="EMBL/GenBank/DDBJ databases">
        <title>The genomes of 5 underutilized Papilionoideae crops provide insights into root nodulation and disease resistanc.</title>
        <authorList>
            <person name="Jiang F."/>
        </authorList>
    </citation>
    <scope>NUCLEOTIDE SEQUENCE [LARGE SCALE GENOMIC DNA]</scope>
    <source>
        <strain evidence="3">DUOXIRENSHENG_FW03</strain>
        <tissue evidence="3">Leaves</tissue>
    </source>
</reference>